<protein>
    <submittedName>
        <fullName evidence="2">Uncharacterized protein</fullName>
    </submittedName>
</protein>
<feature type="region of interest" description="Disordered" evidence="1">
    <location>
        <begin position="74"/>
        <end position="93"/>
    </location>
</feature>
<dbReference type="GeneID" id="93497619"/>
<gene>
    <name evidence="2" type="ORF">AWC22_24360</name>
</gene>
<name>A0A1X2CB51_9MYCO</name>
<dbReference type="Pfam" id="PF19760">
    <property type="entry name" value="DUF6247"/>
    <property type="match status" value="1"/>
</dbReference>
<evidence type="ECO:0000256" key="1">
    <source>
        <dbReference type="SAM" id="MobiDB-lite"/>
    </source>
</evidence>
<comment type="caution">
    <text evidence="2">The sequence shown here is derived from an EMBL/GenBank/DDBJ whole genome shotgun (WGS) entry which is preliminary data.</text>
</comment>
<accession>A0A1X2CB51</accession>
<dbReference type="AlphaFoldDB" id="A0A1X2CB51"/>
<dbReference type="InterPro" id="IPR046214">
    <property type="entry name" value="DUF6247"/>
</dbReference>
<keyword evidence="3" id="KW-1185">Reference proteome</keyword>
<reference evidence="2 3" key="1">
    <citation type="submission" date="2016-01" db="EMBL/GenBank/DDBJ databases">
        <title>The new phylogeny of the genus Mycobacterium.</title>
        <authorList>
            <person name="Tarcisio F."/>
            <person name="Conor M."/>
            <person name="Antonella G."/>
            <person name="Elisabetta G."/>
            <person name="Giulia F.S."/>
            <person name="Sara T."/>
            <person name="Anna F."/>
            <person name="Clotilde B."/>
            <person name="Roberto B."/>
            <person name="Veronica D.S."/>
            <person name="Fabio R."/>
            <person name="Monica P."/>
            <person name="Olivier J."/>
            <person name="Enrico T."/>
            <person name="Nicola S."/>
        </authorList>
    </citation>
    <scope>NUCLEOTIDE SEQUENCE [LARGE SCALE GENOMIC DNA]</scope>
    <source>
        <strain evidence="2 3">DSM 45176</strain>
    </source>
</reference>
<evidence type="ECO:0000313" key="2">
    <source>
        <dbReference type="EMBL" id="ORW72569.1"/>
    </source>
</evidence>
<dbReference type="RefSeq" id="WP_085251634.1">
    <property type="nucleotide sequence ID" value="NZ_CAJMWI010000004.1"/>
</dbReference>
<dbReference type="Proteomes" id="UP000193087">
    <property type="component" value="Unassembled WGS sequence"/>
</dbReference>
<dbReference type="EMBL" id="LQPQ01000138">
    <property type="protein sequence ID" value="ORW72569.1"/>
    <property type="molecule type" value="Genomic_DNA"/>
</dbReference>
<dbReference type="OrthoDB" id="3482025at2"/>
<proteinExistence type="predicted"/>
<sequence length="93" mass="10685">MTAESAYDPDPDDPTQILALLPDRWHEQFLAEYRAGLDAAREVGQWPRLRTRLHRWRLRATAYADPGFDAAAQAARDARPEDLLPLPGWDDMR</sequence>
<organism evidence="2 3">
    <name type="scientific">Mycobacterium riyadhense</name>
    <dbReference type="NCBI Taxonomy" id="486698"/>
    <lineage>
        <taxon>Bacteria</taxon>
        <taxon>Bacillati</taxon>
        <taxon>Actinomycetota</taxon>
        <taxon>Actinomycetes</taxon>
        <taxon>Mycobacteriales</taxon>
        <taxon>Mycobacteriaceae</taxon>
        <taxon>Mycobacterium</taxon>
    </lineage>
</organism>
<evidence type="ECO:0000313" key="3">
    <source>
        <dbReference type="Proteomes" id="UP000193087"/>
    </source>
</evidence>